<feature type="region of interest" description="Disordered" evidence="9">
    <location>
        <begin position="140"/>
        <end position="253"/>
    </location>
</feature>
<keyword evidence="11" id="KW-1185">Reference proteome</keyword>
<evidence type="ECO:0000256" key="5">
    <source>
        <dbReference type="ARBA" id="ARBA00023015"/>
    </source>
</evidence>
<evidence type="ECO:0000256" key="9">
    <source>
        <dbReference type="SAM" id="MobiDB-lite"/>
    </source>
</evidence>
<proteinExistence type="inferred from homology"/>
<evidence type="ECO:0000256" key="3">
    <source>
        <dbReference type="ARBA" id="ARBA00018502"/>
    </source>
</evidence>
<evidence type="ECO:0000256" key="1">
    <source>
        <dbReference type="ARBA" id="ARBA00004123"/>
    </source>
</evidence>
<organism evidence="10 11">
    <name type="scientific">Ascoidea rubescens DSM 1968</name>
    <dbReference type="NCBI Taxonomy" id="1344418"/>
    <lineage>
        <taxon>Eukaryota</taxon>
        <taxon>Fungi</taxon>
        <taxon>Dikarya</taxon>
        <taxon>Ascomycota</taxon>
        <taxon>Saccharomycotina</taxon>
        <taxon>Saccharomycetes</taxon>
        <taxon>Ascoideaceae</taxon>
        <taxon>Ascoidea</taxon>
    </lineage>
</organism>
<protein>
    <recommendedName>
        <fullName evidence="3">Chromatin modification-related protein EAF7</fullName>
    </recommendedName>
</protein>
<feature type="compositionally biased region" description="Basic residues" evidence="9">
    <location>
        <begin position="214"/>
        <end position="229"/>
    </location>
</feature>
<accession>A0A1D2VCJ0</accession>
<dbReference type="EMBL" id="KV454486">
    <property type="protein sequence ID" value="ODV59444.1"/>
    <property type="molecule type" value="Genomic_DNA"/>
</dbReference>
<dbReference type="Pfam" id="PF07904">
    <property type="entry name" value="Eaf7"/>
    <property type="match status" value="1"/>
</dbReference>
<comment type="subcellular location">
    <subcellularLocation>
        <location evidence="1">Nucleus</location>
    </subcellularLocation>
</comment>
<dbReference type="GO" id="GO:0006325">
    <property type="term" value="P:chromatin organization"/>
    <property type="evidence" value="ECO:0007669"/>
    <property type="project" value="UniProtKB-KW"/>
</dbReference>
<dbReference type="PANTHER" id="PTHR13581:SF5">
    <property type="entry name" value="MRG_MORF4L-BINDING PROTEIN"/>
    <property type="match status" value="1"/>
</dbReference>
<evidence type="ECO:0000256" key="7">
    <source>
        <dbReference type="ARBA" id="ARBA00023242"/>
    </source>
</evidence>
<keyword evidence="6" id="KW-0804">Transcription</keyword>
<comment type="similarity">
    <text evidence="2">Belongs to the EAF7 family.</text>
</comment>
<dbReference type="GO" id="GO:0005634">
    <property type="term" value="C:nucleus"/>
    <property type="evidence" value="ECO:0007669"/>
    <property type="project" value="UniProtKB-SubCell"/>
</dbReference>
<reference evidence="11" key="1">
    <citation type="submission" date="2016-05" db="EMBL/GenBank/DDBJ databases">
        <title>Comparative genomics of biotechnologically important yeasts.</title>
        <authorList>
            <consortium name="DOE Joint Genome Institute"/>
            <person name="Riley R."/>
            <person name="Haridas S."/>
            <person name="Wolfe K.H."/>
            <person name="Lopes M.R."/>
            <person name="Hittinger C.T."/>
            <person name="Goker M."/>
            <person name="Salamov A."/>
            <person name="Wisecaver J."/>
            <person name="Long T.M."/>
            <person name="Aerts A.L."/>
            <person name="Barry K."/>
            <person name="Choi C."/>
            <person name="Clum A."/>
            <person name="Coughlan A.Y."/>
            <person name="Deshpande S."/>
            <person name="Douglass A.P."/>
            <person name="Hanson S.J."/>
            <person name="Klenk H.-P."/>
            <person name="Labutti K."/>
            <person name="Lapidus A."/>
            <person name="Lindquist E."/>
            <person name="Lipzen A."/>
            <person name="Meier-Kolthoff J.P."/>
            <person name="Ohm R.A."/>
            <person name="Otillar R.P."/>
            <person name="Pangilinan J."/>
            <person name="Peng Y."/>
            <person name="Rokas A."/>
            <person name="Rosa C.A."/>
            <person name="Scheuner C."/>
            <person name="Sibirny A.A."/>
            <person name="Slot J.C."/>
            <person name="Stielow J.B."/>
            <person name="Sun H."/>
            <person name="Kurtzman C.P."/>
            <person name="Blackwell M."/>
            <person name="Grigoriev I.V."/>
            <person name="Jeffries T.W."/>
        </authorList>
    </citation>
    <scope>NUCLEOTIDE SEQUENCE [LARGE SCALE GENOMIC DNA]</scope>
    <source>
        <strain evidence="11">DSM 1968</strain>
    </source>
</reference>
<dbReference type="InParanoid" id="A0A1D2VCJ0"/>
<dbReference type="PANTHER" id="PTHR13581">
    <property type="entry name" value="MRG-BINDING PROTEIN"/>
    <property type="match status" value="1"/>
</dbReference>
<dbReference type="GO" id="GO:0035267">
    <property type="term" value="C:NuA4 histone acetyltransferase complex"/>
    <property type="evidence" value="ECO:0007669"/>
    <property type="project" value="TreeGrafter"/>
</dbReference>
<evidence type="ECO:0000256" key="6">
    <source>
        <dbReference type="ARBA" id="ARBA00023163"/>
    </source>
</evidence>
<dbReference type="Proteomes" id="UP000095038">
    <property type="component" value="Unassembled WGS sequence"/>
</dbReference>
<evidence type="ECO:0000313" key="11">
    <source>
        <dbReference type="Proteomes" id="UP000095038"/>
    </source>
</evidence>
<feature type="compositionally biased region" description="Basic residues" evidence="9">
    <location>
        <begin position="238"/>
        <end position="253"/>
    </location>
</feature>
<comment type="function">
    <text evidence="8">Component of the NuA4 histone acetyltransferase complex which is involved in transcriptional activation of selected genes principally by acetylation of nucleosomal histone H4 and H2A. The NuA4 complex is also involved in DNA repair.</text>
</comment>
<name>A0A1D2VCJ0_9ASCO</name>
<sequence>MRKWSLDEEISLFKAICQHKPVGKHKYSNMLCILNQLNSDVSNTSNQSEKNLIRVEDIWEKLRYSFNLDGLDELELSESDYFENDDDTDSSDGKNTKNANAEINQLFNNNIKLNNLEIVKGREFELPYKEFGALIEEKAISLSPEDSSDGDYDIEEQDEEEDDESSDDDDDDDDDDGEEEEEEEEKTPEPKNASKRTRSQTTTTTTTTTNNTLKKVKKQNTKANNKKIPLKNTESGSKRKTNRRQNLRRSTRK</sequence>
<dbReference type="RefSeq" id="XP_020045751.1">
    <property type="nucleotide sequence ID" value="XM_020193750.1"/>
</dbReference>
<keyword evidence="5" id="KW-0805">Transcription regulation</keyword>
<dbReference type="AlphaFoldDB" id="A0A1D2VCJ0"/>
<dbReference type="GeneID" id="30967386"/>
<gene>
    <name evidence="10" type="ORF">ASCRUDRAFT_77179</name>
</gene>
<dbReference type="OrthoDB" id="5595141at2759"/>
<dbReference type="STRING" id="1344418.A0A1D2VCJ0"/>
<keyword evidence="7" id="KW-0539">Nucleus</keyword>
<dbReference type="GO" id="GO:0006357">
    <property type="term" value="P:regulation of transcription by RNA polymerase II"/>
    <property type="evidence" value="ECO:0007669"/>
    <property type="project" value="TreeGrafter"/>
</dbReference>
<evidence type="ECO:0000256" key="8">
    <source>
        <dbReference type="ARBA" id="ARBA00025178"/>
    </source>
</evidence>
<evidence type="ECO:0000256" key="4">
    <source>
        <dbReference type="ARBA" id="ARBA00022853"/>
    </source>
</evidence>
<evidence type="ECO:0000256" key="2">
    <source>
        <dbReference type="ARBA" id="ARBA00007117"/>
    </source>
</evidence>
<evidence type="ECO:0000313" key="10">
    <source>
        <dbReference type="EMBL" id="ODV59444.1"/>
    </source>
</evidence>
<feature type="compositionally biased region" description="Acidic residues" evidence="9">
    <location>
        <begin position="146"/>
        <end position="186"/>
    </location>
</feature>
<dbReference type="InterPro" id="IPR012423">
    <property type="entry name" value="Eaf7/MRGBP"/>
</dbReference>
<feature type="compositionally biased region" description="Low complexity" evidence="9">
    <location>
        <begin position="201"/>
        <end position="213"/>
    </location>
</feature>
<keyword evidence="4" id="KW-0156">Chromatin regulator</keyword>